<evidence type="ECO:0000256" key="2">
    <source>
        <dbReference type="ARBA" id="ARBA00004305"/>
    </source>
</evidence>
<comment type="similarity">
    <text evidence="3 10">Belongs to the 2-oxoacid dehydrogenase family.</text>
</comment>
<evidence type="ECO:0000256" key="4">
    <source>
        <dbReference type="ARBA" id="ARBA00022679"/>
    </source>
</evidence>
<evidence type="ECO:0000256" key="11">
    <source>
        <dbReference type="SAM" id="MobiDB-lite"/>
    </source>
</evidence>
<accession>A0A0L0FLC1</accession>
<evidence type="ECO:0000256" key="6">
    <source>
        <dbReference type="ARBA" id="ARBA00022946"/>
    </source>
</evidence>
<organism evidence="14 15">
    <name type="scientific">Sphaeroforma arctica JP610</name>
    <dbReference type="NCBI Taxonomy" id="667725"/>
    <lineage>
        <taxon>Eukaryota</taxon>
        <taxon>Ichthyosporea</taxon>
        <taxon>Ichthyophonida</taxon>
        <taxon>Sphaeroforma</taxon>
    </lineage>
</organism>
<dbReference type="AlphaFoldDB" id="A0A0L0FLC1"/>
<dbReference type="SUPFAM" id="SSF47005">
    <property type="entry name" value="Peripheral subunit-binding domain of 2-oxo acid dehydrogenase complex"/>
    <property type="match status" value="1"/>
</dbReference>
<dbReference type="Gene3D" id="4.10.320.10">
    <property type="entry name" value="E3-binding domain"/>
    <property type="match status" value="1"/>
</dbReference>
<dbReference type="GO" id="GO:0005759">
    <property type="term" value="C:mitochondrial matrix"/>
    <property type="evidence" value="ECO:0007669"/>
    <property type="project" value="UniProtKB-SubCell"/>
</dbReference>
<dbReference type="InterPro" id="IPR011053">
    <property type="entry name" value="Single_hybrid_motif"/>
</dbReference>
<protein>
    <recommendedName>
        <fullName evidence="10">Dihydrolipoamide acetyltransferase component of pyruvate dehydrogenase complex</fullName>
        <ecNumber evidence="10">2.3.1.-</ecNumber>
    </recommendedName>
</protein>
<dbReference type="FunFam" id="2.40.50.100:FF:000013">
    <property type="entry name" value="Dihydrolipoamide acetyltransferase component of pyruvate dehydrogenase complex"/>
    <property type="match status" value="1"/>
</dbReference>
<feature type="region of interest" description="Disordered" evidence="11">
    <location>
        <begin position="138"/>
        <end position="191"/>
    </location>
</feature>
<dbReference type="Pfam" id="PF02817">
    <property type="entry name" value="E3_binding"/>
    <property type="match status" value="1"/>
</dbReference>
<keyword evidence="7" id="KW-0496">Mitochondrion</keyword>
<dbReference type="Gene3D" id="3.30.559.10">
    <property type="entry name" value="Chloramphenicol acetyltransferase-like domain"/>
    <property type="match status" value="1"/>
</dbReference>
<proteinExistence type="inferred from homology"/>
<dbReference type="GO" id="GO:0005829">
    <property type="term" value="C:cytosol"/>
    <property type="evidence" value="ECO:0007669"/>
    <property type="project" value="UniProtKB-ARBA"/>
</dbReference>
<dbReference type="InterPro" id="IPR004167">
    <property type="entry name" value="PSBD"/>
</dbReference>
<comment type="cofactor">
    <cofactor evidence="1 10">
        <name>(R)-lipoate</name>
        <dbReference type="ChEBI" id="CHEBI:83088"/>
    </cofactor>
</comment>
<reference evidence="14 15" key="1">
    <citation type="submission" date="2011-02" db="EMBL/GenBank/DDBJ databases">
        <title>The Genome Sequence of Sphaeroforma arctica JP610.</title>
        <authorList>
            <consortium name="The Broad Institute Genome Sequencing Platform"/>
            <person name="Russ C."/>
            <person name="Cuomo C."/>
            <person name="Young S.K."/>
            <person name="Zeng Q."/>
            <person name="Gargeya S."/>
            <person name="Alvarado L."/>
            <person name="Berlin A."/>
            <person name="Chapman S.B."/>
            <person name="Chen Z."/>
            <person name="Freedman E."/>
            <person name="Gellesch M."/>
            <person name="Goldberg J."/>
            <person name="Griggs A."/>
            <person name="Gujja S."/>
            <person name="Heilman E."/>
            <person name="Heiman D."/>
            <person name="Howarth C."/>
            <person name="Mehta T."/>
            <person name="Neiman D."/>
            <person name="Pearson M."/>
            <person name="Roberts A."/>
            <person name="Saif S."/>
            <person name="Shea T."/>
            <person name="Shenoy N."/>
            <person name="Sisk P."/>
            <person name="Stolte C."/>
            <person name="Sykes S."/>
            <person name="White J."/>
            <person name="Yandava C."/>
            <person name="Burger G."/>
            <person name="Gray M.W."/>
            <person name="Holland P.W.H."/>
            <person name="King N."/>
            <person name="Lang F.B.F."/>
            <person name="Roger A.J."/>
            <person name="Ruiz-Trillo I."/>
            <person name="Haas B."/>
            <person name="Nusbaum C."/>
            <person name="Birren B."/>
        </authorList>
    </citation>
    <scope>NUCLEOTIDE SEQUENCE [LARGE SCALE GENOMIC DNA]</scope>
    <source>
        <strain evidence="14 15">JP610</strain>
    </source>
</reference>
<dbReference type="PANTHER" id="PTHR43178:SF5">
    <property type="entry name" value="LIPOAMIDE ACYLTRANSFERASE COMPONENT OF BRANCHED-CHAIN ALPHA-KETO ACID DEHYDROGENASE COMPLEX, MITOCHONDRIAL"/>
    <property type="match status" value="1"/>
</dbReference>
<dbReference type="FunFam" id="3.30.559.10:FF:000027">
    <property type="entry name" value="Dihydrolipoamide acetyltransferase component of pyruvate dehydrogenase complex"/>
    <property type="match status" value="1"/>
</dbReference>
<evidence type="ECO:0000256" key="3">
    <source>
        <dbReference type="ARBA" id="ARBA00007317"/>
    </source>
</evidence>
<dbReference type="SUPFAM" id="SSF52777">
    <property type="entry name" value="CoA-dependent acyltransferases"/>
    <property type="match status" value="1"/>
</dbReference>
<name>A0A0L0FLC1_9EUKA</name>
<keyword evidence="8 10" id="KW-0012">Acyltransferase</keyword>
<dbReference type="GO" id="GO:0016407">
    <property type="term" value="F:acetyltransferase activity"/>
    <property type="evidence" value="ECO:0007669"/>
    <property type="project" value="TreeGrafter"/>
</dbReference>
<evidence type="ECO:0000313" key="15">
    <source>
        <dbReference type="Proteomes" id="UP000054560"/>
    </source>
</evidence>
<dbReference type="Pfam" id="PF00364">
    <property type="entry name" value="Biotin_lipoyl"/>
    <property type="match status" value="1"/>
</dbReference>
<dbReference type="STRING" id="667725.A0A0L0FLC1"/>
<dbReference type="Proteomes" id="UP000054560">
    <property type="component" value="Unassembled WGS sequence"/>
</dbReference>
<dbReference type="CDD" id="cd06849">
    <property type="entry name" value="lipoyl_domain"/>
    <property type="match status" value="1"/>
</dbReference>
<dbReference type="OrthoDB" id="202158at2759"/>
<feature type="domain" description="Lipoyl-binding" evidence="12">
    <location>
        <begin position="63"/>
        <end position="138"/>
    </location>
</feature>
<dbReference type="InterPro" id="IPR023213">
    <property type="entry name" value="CAT-like_dom_sf"/>
</dbReference>
<dbReference type="GeneID" id="25910480"/>
<gene>
    <name evidence="14" type="ORF">SARC_09976</name>
</gene>
<evidence type="ECO:0000256" key="1">
    <source>
        <dbReference type="ARBA" id="ARBA00001938"/>
    </source>
</evidence>
<evidence type="ECO:0000256" key="8">
    <source>
        <dbReference type="ARBA" id="ARBA00023315"/>
    </source>
</evidence>
<comment type="catalytic activity">
    <reaction evidence="9">
        <text>N(6)-[(R)-dihydrolipoyl]-L-lysyl-[protein] + 2-methylpropanoyl-CoA = N(6)-[(R)-S(8)-2-methylpropanoyldihydrolipoyl]-L-lysyl-[protein] + CoA</text>
        <dbReference type="Rhea" id="RHEA:18865"/>
        <dbReference type="Rhea" id="RHEA-COMP:10475"/>
        <dbReference type="Rhea" id="RHEA-COMP:10497"/>
        <dbReference type="ChEBI" id="CHEBI:57287"/>
        <dbReference type="ChEBI" id="CHEBI:57338"/>
        <dbReference type="ChEBI" id="CHEBI:83100"/>
        <dbReference type="ChEBI" id="CHEBI:83142"/>
        <dbReference type="EC" id="2.3.1.168"/>
    </reaction>
    <physiologicalReaction direction="left-to-right" evidence="9">
        <dbReference type="Rhea" id="RHEA:18866"/>
    </physiologicalReaction>
</comment>
<keyword evidence="6" id="KW-0809">Transit peptide</keyword>
<feature type="compositionally biased region" description="Low complexity" evidence="11">
    <location>
        <begin position="242"/>
        <end position="258"/>
    </location>
</feature>
<dbReference type="PROSITE" id="PS51826">
    <property type="entry name" value="PSBD"/>
    <property type="match status" value="1"/>
</dbReference>
<evidence type="ECO:0000256" key="10">
    <source>
        <dbReference type="RuleBase" id="RU003423"/>
    </source>
</evidence>
<dbReference type="InterPro" id="IPR036625">
    <property type="entry name" value="E3-bd_dom_sf"/>
</dbReference>
<keyword evidence="5 10" id="KW-0450">Lipoyl</keyword>
<dbReference type="PROSITE" id="PS00189">
    <property type="entry name" value="LIPOYL"/>
    <property type="match status" value="1"/>
</dbReference>
<dbReference type="EC" id="2.3.1.-" evidence="10"/>
<dbReference type="Pfam" id="PF00198">
    <property type="entry name" value="2-oxoacid_dh"/>
    <property type="match status" value="1"/>
</dbReference>
<dbReference type="eggNOG" id="KOG0558">
    <property type="taxonomic scope" value="Eukaryota"/>
</dbReference>
<dbReference type="GO" id="GO:0031405">
    <property type="term" value="F:lipoic acid binding"/>
    <property type="evidence" value="ECO:0007669"/>
    <property type="project" value="TreeGrafter"/>
</dbReference>
<dbReference type="InterPro" id="IPR001078">
    <property type="entry name" value="2-oxoacid_DH_actylTfrase"/>
</dbReference>
<evidence type="ECO:0000259" key="12">
    <source>
        <dbReference type="PROSITE" id="PS50968"/>
    </source>
</evidence>
<dbReference type="InterPro" id="IPR003016">
    <property type="entry name" value="2-oxoA_DH_lipoyl-BS"/>
</dbReference>
<keyword evidence="15" id="KW-1185">Reference proteome</keyword>
<evidence type="ECO:0000256" key="9">
    <source>
        <dbReference type="ARBA" id="ARBA00051775"/>
    </source>
</evidence>
<sequence>MLKCQRILRPAVTVNARVALRRRGLQTATRAFCSPLRSSRAVQKPYHWNYTRAFRTSATCHKAISFNLADIGEGIAEAEVLQWFVEVGDKVEEFDPICEVQSDKATVEITSRYNGTILRKHYEVGDMAKVQAPLVDIDQEGSGGESSADTTATKDQQTPTPQQPTPSSSSGATGDAEAHTAHHRKEPVNFVEVEKALATPAVRRIARENDIDLRTVPSSGKDGRVLKEDILEFLDNGGVTKDAQTAKSDSADSSTDTGAHVHKRSGMLLTREDTKIQVKGVQKAMVKSMMAANGVPHFTYGDELNMNNLITLRTQLKPIAAASGVSLSYLPFILKAMSLALNDYPMVNAHVNDDASEVIYKGAHNIRVAMDTPQGLLVPSVKNVQDLSIFEIAAELNRLQTAGAAGKLTTEDMSNGTISFSNIGAIGGTYMRPVLVCPEVAIAAIGRVMSVPRFDDKMEVYNAQIANISWSGDHRVLDGATMARFSNTMKSYVEDPHTMLMHMK</sequence>
<dbReference type="FunFam" id="4.10.320.10:FF:000002">
    <property type="entry name" value="Dihydrolipoamide acetyltransferase component of pyruvate dehydrogenase complex"/>
    <property type="match status" value="1"/>
</dbReference>
<feature type="compositionally biased region" description="Low complexity" evidence="11">
    <location>
        <begin position="148"/>
        <end position="175"/>
    </location>
</feature>
<dbReference type="GO" id="GO:0043754">
    <property type="term" value="F:dihydrolipoamide branched chain acyltransferase activity"/>
    <property type="evidence" value="ECO:0007669"/>
    <property type="project" value="UniProtKB-EC"/>
</dbReference>
<evidence type="ECO:0000256" key="5">
    <source>
        <dbReference type="ARBA" id="ARBA00022823"/>
    </source>
</evidence>
<evidence type="ECO:0000259" key="13">
    <source>
        <dbReference type="PROSITE" id="PS51826"/>
    </source>
</evidence>
<feature type="region of interest" description="Disordered" evidence="11">
    <location>
        <begin position="241"/>
        <end position="266"/>
    </location>
</feature>
<dbReference type="InterPro" id="IPR050743">
    <property type="entry name" value="2-oxoacid_DH_E2_comp"/>
</dbReference>
<comment type="subcellular location">
    <subcellularLocation>
        <location evidence="2">Mitochondrion matrix</location>
    </subcellularLocation>
</comment>
<keyword evidence="4 10" id="KW-0808">Transferase</keyword>
<dbReference type="Gene3D" id="2.40.50.100">
    <property type="match status" value="1"/>
</dbReference>
<evidence type="ECO:0000256" key="7">
    <source>
        <dbReference type="ARBA" id="ARBA00023128"/>
    </source>
</evidence>
<dbReference type="InterPro" id="IPR000089">
    <property type="entry name" value="Biotin_lipoyl"/>
</dbReference>
<dbReference type="EMBL" id="KQ242694">
    <property type="protein sequence ID" value="KNC77564.1"/>
    <property type="molecule type" value="Genomic_DNA"/>
</dbReference>
<evidence type="ECO:0000313" key="14">
    <source>
        <dbReference type="EMBL" id="KNC77564.1"/>
    </source>
</evidence>
<dbReference type="RefSeq" id="XP_014151466.1">
    <property type="nucleotide sequence ID" value="XM_014295991.1"/>
</dbReference>
<dbReference type="SUPFAM" id="SSF51230">
    <property type="entry name" value="Single hybrid motif"/>
    <property type="match status" value="1"/>
</dbReference>
<dbReference type="PANTHER" id="PTHR43178">
    <property type="entry name" value="DIHYDROLIPOAMIDE ACETYLTRANSFERASE COMPONENT OF PYRUVATE DEHYDROGENASE COMPLEX"/>
    <property type="match status" value="1"/>
</dbReference>
<dbReference type="PROSITE" id="PS50968">
    <property type="entry name" value="BIOTINYL_LIPOYL"/>
    <property type="match status" value="1"/>
</dbReference>
<feature type="domain" description="Peripheral subunit-binding (PSBD)" evidence="13">
    <location>
        <begin position="197"/>
        <end position="234"/>
    </location>
</feature>